<accession>A0A382B7R9</accession>
<organism evidence="2">
    <name type="scientific">marine metagenome</name>
    <dbReference type="NCBI Taxonomy" id="408172"/>
    <lineage>
        <taxon>unclassified sequences</taxon>
        <taxon>metagenomes</taxon>
        <taxon>ecological metagenomes</taxon>
    </lineage>
</organism>
<evidence type="ECO:0000256" key="1">
    <source>
        <dbReference type="SAM" id="Phobius"/>
    </source>
</evidence>
<feature type="transmembrane region" description="Helical" evidence="1">
    <location>
        <begin position="7"/>
        <end position="29"/>
    </location>
</feature>
<dbReference type="AlphaFoldDB" id="A0A382B7R9"/>
<keyword evidence="1" id="KW-1133">Transmembrane helix</keyword>
<keyword evidence="1" id="KW-0812">Transmembrane</keyword>
<feature type="non-terminal residue" evidence="2">
    <location>
        <position position="1"/>
    </location>
</feature>
<dbReference type="EMBL" id="UINC01028392">
    <property type="protein sequence ID" value="SVB09293.1"/>
    <property type="molecule type" value="Genomic_DNA"/>
</dbReference>
<keyword evidence="1" id="KW-0472">Membrane</keyword>
<gene>
    <name evidence="2" type="ORF">METZ01_LOCUS162147</name>
</gene>
<proteinExistence type="predicted"/>
<name>A0A382B7R9_9ZZZZ</name>
<evidence type="ECO:0000313" key="2">
    <source>
        <dbReference type="EMBL" id="SVB09293.1"/>
    </source>
</evidence>
<protein>
    <submittedName>
        <fullName evidence="2">Uncharacterized protein</fullName>
    </submittedName>
</protein>
<reference evidence="2" key="1">
    <citation type="submission" date="2018-05" db="EMBL/GenBank/DDBJ databases">
        <authorList>
            <person name="Lanie J.A."/>
            <person name="Ng W.-L."/>
            <person name="Kazmierczak K.M."/>
            <person name="Andrzejewski T.M."/>
            <person name="Davidsen T.M."/>
            <person name="Wayne K.J."/>
            <person name="Tettelin H."/>
            <person name="Glass J.I."/>
            <person name="Rusch D."/>
            <person name="Podicherti R."/>
            <person name="Tsui H.-C.T."/>
            <person name="Winkler M.E."/>
        </authorList>
    </citation>
    <scope>NUCLEOTIDE SEQUENCE</scope>
</reference>
<sequence>VNDNIKFLIIFFLSVGQVLLLIGGFNWWIDPYDIYHPAEYKSNNLVWMSKQLRLAKAYRVRQLRPQGIVIGASTSQLGINPNHPGWGENVYPRYNLALPGANLYESFRYFQHSQALSPQKQILIGLDFISFNIFTQLSDDFNESYMVVSREGKRQDYFLTDLVITLFSLSAIKASQKKMFYRGEGTHLSNGTEFSEEVDSQSRNNRSAMMWSATKTVSRLLMPPPAHRFCLDDGTRTNSSFQYLRQILETAKESKADVRLFIQPAHVYLLEVLKVMGLMEDYEKWQYRLIDLVEDVDKKYPKNKKFSLWDFSGYNSVTMDEVPPAEEPKRPMDWYYDVAHFKKSLGDMIQDRVFNYNYAERVVPEDFGMQINSKNIDLYQSVQRNKRMKYMLVNQKDIKELVGRVNVVKKKIREFDCG</sequence>